<dbReference type="Proteomes" id="UP000663881">
    <property type="component" value="Unassembled WGS sequence"/>
</dbReference>
<dbReference type="AlphaFoldDB" id="A0A814DVC0"/>
<dbReference type="EMBL" id="CAJOAZ010000113">
    <property type="protein sequence ID" value="CAF3537039.1"/>
    <property type="molecule type" value="Genomic_DNA"/>
</dbReference>
<feature type="region of interest" description="Disordered" evidence="1">
    <location>
        <begin position="59"/>
        <end position="88"/>
    </location>
</feature>
<accession>A0A814DVC0</accession>
<gene>
    <name evidence="2" type="ORF">JYZ213_LOCUS12516</name>
    <name evidence="5" type="ORF">OKA104_LOCUS28209</name>
    <name evidence="4" type="ORF">OXD698_LOCUS3241</name>
    <name evidence="3" type="ORF">VCS650_LOCUS12667</name>
</gene>
<evidence type="ECO:0000313" key="5">
    <source>
        <dbReference type="EMBL" id="CAF3972895.1"/>
    </source>
</evidence>
<evidence type="ECO:0000313" key="6">
    <source>
        <dbReference type="Proteomes" id="UP000663891"/>
    </source>
</evidence>
<evidence type="ECO:0000313" key="2">
    <source>
        <dbReference type="EMBL" id="CAF0937187.1"/>
    </source>
</evidence>
<organism evidence="3 6">
    <name type="scientific">Adineta steineri</name>
    <dbReference type="NCBI Taxonomy" id="433720"/>
    <lineage>
        <taxon>Eukaryota</taxon>
        <taxon>Metazoa</taxon>
        <taxon>Spiralia</taxon>
        <taxon>Gnathifera</taxon>
        <taxon>Rotifera</taxon>
        <taxon>Eurotatoria</taxon>
        <taxon>Bdelloidea</taxon>
        <taxon>Adinetida</taxon>
        <taxon>Adinetidae</taxon>
        <taxon>Adineta</taxon>
    </lineage>
</organism>
<sequence>MAVNNSTGMGSRTIRQYNRVANEMMRFVNNTYEYDESNSNDNQWYKHESSGTKRNVLVKNRATQSPKFNPVQASPPVRRQRTPHKKSR</sequence>
<evidence type="ECO:0000313" key="3">
    <source>
        <dbReference type="EMBL" id="CAF0962256.1"/>
    </source>
</evidence>
<name>A0A814DVC0_9BILA</name>
<dbReference type="EMBL" id="CAJOAY010002698">
    <property type="protein sequence ID" value="CAF3972895.1"/>
    <property type="molecule type" value="Genomic_DNA"/>
</dbReference>
<evidence type="ECO:0000313" key="4">
    <source>
        <dbReference type="EMBL" id="CAF3537039.1"/>
    </source>
</evidence>
<feature type="compositionally biased region" description="Basic residues" evidence="1">
    <location>
        <begin position="78"/>
        <end position="88"/>
    </location>
</feature>
<dbReference type="OrthoDB" id="10276841at2759"/>
<dbReference type="EMBL" id="CAJNOG010000097">
    <property type="protein sequence ID" value="CAF0937187.1"/>
    <property type="molecule type" value="Genomic_DNA"/>
</dbReference>
<protein>
    <submittedName>
        <fullName evidence="3">Uncharacterized protein</fullName>
    </submittedName>
</protein>
<dbReference type="Proteomes" id="UP000663845">
    <property type="component" value="Unassembled WGS sequence"/>
</dbReference>
<dbReference type="Proteomes" id="UP000663844">
    <property type="component" value="Unassembled WGS sequence"/>
</dbReference>
<evidence type="ECO:0000256" key="1">
    <source>
        <dbReference type="SAM" id="MobiDB-lite"/>
    </source>
</evidence>
<comment type="caution">
    <text evidence="3">The sequence shown here is derived from an EMBL/GenBank/DDBJ whole genome shotgun (WGS) entry which is preliminary data.</text>
</comment>
<dbReference type="EMBL" id="CAJNON010000098">
    <property type="protein sequence ID" value="CAF0962256.1"/>
    <property type="molecule type" value="Genomic_DNA"/>
</dbReference>
<dbReference type="Proteomes" id="UP000663891">
    <property type="component" value="Unassembled WGS sequence"/>
</dbReference>
<reference evidence="3" key="1">
    <citation type="submission" date="2021-02" db="EMBL/GenBank/DDBJ databases">
        <authorList>
            <person name="Nowell W R."/>
        </authorList>
    </citation>
    <scope>NUCLEOTIDE SEQUENCE</scope>
</reference>
<proteinExistence type="predicted"/>